<organism evidence="1 2">
    <name type="scientific">Falsirhodobacter algicola</name>
    <dbReference type="NCBI Taxonomy" id="2692330"/>
    <lineage>
        <taxon>Bacteria</taxon>
        <taxon>Pseudomonadati</taxon>
        <taxon>Pseudomonadota</taxon>
        <taxon>Alphaproteobacteria</taxon>
        <taxon>Rhodobacterales</taxon>
        <taxon>Paracoccaceae</taxon>
        <taxon>Falsirhodobacter</taxon>
    </lineage>
</organism>
<dbReference type="GO" id="GO:0006508">
    <property type="term" value="P:proteolysis"/>
    <property type="evidence" value="ECO:0007669"/>
    <property type="project" value="UniProtKB-KW"/>
</dbReference>
<keyword evidence="1" id="KW-0378">Hydrolase</keyword>
<evidence type="ECO:0000313" key="2">
    <source>
        <dbReference type="Proteomes" id="UP000679284"/>
    </source>
</evidence>
<gene>
    <name evidence="1" type="ORF">GR316_13710</name>
</gene>
<dbReference type="InterPro" id="IPR046574">
    <property type="entry name" value="DUF6634"/>
</dbReference>
<keyword evidence="1" id="KW-0614">Plasmid</keyword>
<dbReference type="AlphaFoldDB" id="A0A8J8MWP3"/>
<accession>A0A8J8MWP3</accession>
<proteinExistence type="predicted"/>
<sequence>MKLPPHKRAWYDKVLRAIKVTQAGPSAADLLNAPVLTRWHPALSPRGHVILWGEVINHPRLGSAYITTSQLIAINYQSGWARTASRWYQLSDSLAKLEANGGQAIEKQMAGSFHYPLPGFTNIDDPTLLQDLLAAYIARVHQIDAEDRAYRDEEG</sequence>
<dbReference type="Pfam" id="PF20339">
    <property type="entry name" value="DUF6634"/>
    <property type="match status" value="1"/>
</dbReference>
<reference evidence="1" key="1">
    <citation type="submission" date="2020-01" db="EMBL/GenBank/DDBJ databases">
        <authorList>
            <person name="Yang Y."/>
            <person name="Kwon Y.M."/>
        </authorList>
    </citation>
    <scope>NUCLEOTIDE SEQUENCE</scope>
    <source>
        <strain evidence="1">PG104</strain>
        <plasmid evidence="1">unnamed5</plasmid>
    </source>
</reference>
<dbReference type="EMBL" id="CP047294">
    <property type="protein sequence ID" value="QUS37428.1"/>
    <property type="molecule type" value="Genomic_DNA"/>
</dbReference>
<evidence type="ECO:0000313" key="1">
    <source>
        <dbReference type="EMBL" id="QUS37428.1"/>
    </source>
</evidence>
<dbReference type="KEGG" id="fap:GR316_13710"/>
<protein>
    <submittedName>
        <fullName evidence="1">ATP-dependent Lon protease</fullName>
    </submittedName>
</protein>
<dbReference type="Proteomes" id="UP000679284">
    <property type="component" value="Plasmid unnamed5"/>
</dbReference>
<dbReference type="GO" id="GO:0008233">
    <property type="term" value="F:peptidase activity"/>
    <property type="evidence" value="ECO:0007669"/>
    <property type="project" value="UniProtKB-KW"/>
</dbReference>
<name>A0A8J8MWP3_9RHOB</name>
<dbReference type="RefSeq" id="WP_211785626.1">
    <property type="nucleotide sequence ID" value="NZ_CP047294.1"/>
</dbReference>
<keyword evidence="2" id="KW-1185">Reference proteome</keyword>
<keyword evidence="1" id="KW-0645">Protease</keyword>
<geneLocation type="plasmid" evidence="1 2">
    <name>unnamed5</name>
</geneLocation>